<keyword evidence="6 7" id="KW-0249">Electron transport</keyword>
<dbReference type="InterPro" id="IPR014730">
    <property type="entry name" value="ETF_a/b_N"/>
</dbReference>
<dbReference type="CDD" id="cd01715">
    <property type="entry name" value="ETF_alpha"/>
    <property type="match status" value="1"/>
</dbReference>
<sequence>MKSFLPFYTTKIFNFSIDIKRMKSVLVIAEHNNETLTPITRNIVTAAKKIGGELTVLVAGTECSNAAKSVSQIKGLKRVVLAENKAFNGFPAENLTPLILSLQKQFSFTHIVAGATIFGKGVLPRVAAKLDVPALTDITDVKDPDVFVRPAYTGNILMTIKVKDPVKIITVRQSNFPPCSLQESSRIRDKLAVVRRAMNIHKPINNRESKFKTVQYLRLKRAAESLTKWQELRGDGAPIRQAPKGDYNLGLTEVIKRDFIKSCRPQLSEAKTIICGGKGIASKKNFELLYDLADKMNAAVGGSKSAVEAGFASKDMYIARNGKVLSPNLYIAIGISGNERDIAALKESKTIIAINKDPHAPIFKVADYGLVGDLFEIIPKLISKLQSKENTPKT</sequence>
<dbReference type="OrthoDB" id="6683077at2759"/>
<evidence type="ECO:0000256" key="7">
    <source>
        <dbReference type="PIRNR" id="PIRNR000089"/>
    </source>
</evidence>
<proteinExistence type="inferred from homology"/>
<evidence type="ECO:0000256" key="1">
    <source>
        <dbReference type="ARBA" id="ARBA00004305"/>
    </source>
</evidence>
<comment type="cofactor">
    <cofactor evidence="7 8">
        <name>FAD</name>
        <dbReference type="ChEBI" id="CHEBI:57692"/>
    </cofactor>
    <text evidence="7 8">Binds 1 FAD per dimer.</text>
</comment>
<keyword evidence="4 7" id="KW-0285">Flavoprotein</keyword>
<organism evidence="10 11">
    <name type="scientific">Ignelater luminosus</name>
    <name type="common">Cucubano</name>
    <name type="synonym">Pyrophorus luminosus</name>
    <dbReference type="NCBI Taxonomy" id="2038154"/>
    <lineage>
        <taxon>Eukaryota</taxon>
        <taxon>Metazoa</taxon>
        <taxon>Ecdysozoa</taxon>
        <taxon>Arthropoda</taxon>
        <taxon>Hexapoda</taxon>
        <taxon>Insecta</taxon>
        <taxon>Pterygota</taxon>
        <taxon>Neoptera</taxon>
        <taxon>Endopterygota</taxon>
        <taxon>Coleoptera</taxon>
        <taxon>Polyphaga</taxon>
        <taxon>Elateriformia</taxon>
        <taxon>Elateroidea</taxon>
        <taxon>Elateridae</taxon>
        <taxon>Agrypninae</taxon>
        <taxon>Pyrophorini</taxon>
        <taxon>Ignelater</taxon>
    </lineage>
</organism>
<keyword evidence="5 7" id="KW-0274">FAD</keyword>
<accession>A0A8K0CSC8</accession>
<feature type="binding site" evidence="8">
    <location>
        <position position="355"/>
    </location>
    <ligand>
        <name>FAD</name>
        <dbReference type="ChEBI" id="CHEBI:57692"/>
    </ligand>
</feature>
<dbReference type="InterPro" id="IPR001308">
    <property type="entry name" value="ETF_a/FixB"/>
</dbReference>
<keyword evidence="3 7" id="KW-0813">Transport</keyword>
<dbReference type="InterPro" id="IPR014729">
    <property type="entry name" value="Rossmann-like_a/b/a_fold"/>
</dbReference>
<dbReference type="SUPFAM" id="SSF52402">
    <property type="entry name" value="Adenine nucleotide alpha hydrolases-like"/>
    <property type="match status" value="1"/>
</dbReference>
<dbReference type="FunFam" id="3.40.50.620:FF:000041">
    <property type="entry name" value="Electron transfer flavoprotein alpha subunit"/>
    <property type="match status" value="1"/>
</dbReference>
<keyword evidence="11" id="KW-1185">Reference proteome</keyword>
<evidence type="ECO:0000313" key="10">
    <source>
        <dbReference type="EMBL" id="KAF2890781.1"/>
    </source>
</evidence>
<comment type="similarity">
    <text evidence="2 7">Belongs to the ETF alpha-subunit/FixB family.</text>
</comment>
<dbReference type="Gene3D" id="3.40.50.1220">
    <property type="entry name" value="TPP-binding domain"/>
    <property type="match status" value="1"/>
</dbReference>
<dbReference type="InterPro" id="IPR033947">
    <property type="entry name" value="ETF_alpha_N"/>
</dbReference>
<protein>
    <recommendedName>
        <fullName evidence="7">Electron transfer flavoprotein subunit alpha</fullName>
        <shortName evidence="7">Alpha-ETF</shortName>
    </recommendedName>
</protein>
<evidence type="ECO:0000313" key="11">
    <source>
        <dbReference type="Proteomes" id="UP000801492"/>
    </source>
</evidence>
<dbReference type="GO" id="GO:0009055">
    <property type="term" value="F:electron transfer activity"/>
    <property type="evidence" value="ECO:0007669"/>
    <property type="project" value="InterPro"/>
</dbReference>
<dbReference type="AlphaFoldDB" id="A0A8K0CSC8"/>
<dbReference type="Proteomes" id="UP000801492">
    <property type="component" value="Unassembled WGS sequence"/>
</dbReference>
<dbReference type="Gene3D" id="3.40.50.620">
    <property type="entry name" value="HUPs"/>
    <property type="match status" value="1"/>
</dbReference>
<dbReference type="FunFam" id="3.40.50.1220:FF:000001">
    <property type="entry name" value="Electron transfer flavoprotein, alpha subunit"/>
    <property type="match status" value="1"/>
</dbReference>
<comment type="caution">
    <text evidence="10">The sequence shown here is derived from an EMBL/GenBank/DDBJ whole genome shotgun (WGS) entry which is preliminary data.</text>
</comment>
<dbReference type="InterPro" id="IPR029035">
    <property type="entry name" value="DHS-like_NAD/FAD-binding_dom"/>
</dbReference>
<dbReference type="GO" id="GO:0050660">
    <property type="term" value="F:flavin adenine dinucleotide binding"/>
    <property type="evidence" value="ECO:0007669"/>
    <property type="project" value="InterPro"/>
</dbReference>
<evidence type="ECO:0000256" key="6">
    <source>
        <dbReference type="ARBA" id="ARBA00022982"/>
    </source>
</evidence>
<dbReference type="SUPFAM" id="SSF52467">
    <property type="entry name" value="DHS-like NAD/FAD-binding domain"/>
    <property type="match status" value="1"/>
</dbReference>
<comment type="function">
    <text evidence="7">The electron transfer flavoprotein serves as a specific electron acceptor for several dehydrogenases, including five acyl-CoA dehydrogenases, glutaryl-CoA and sarcosine dehydrogenase. It transfers the electrons to the main mitochondrial respiratory chain via ETF-ubiquinone oxidoreductase (ETF dehydrogenase).</text>
</comment>
<dbReference type="GO" id="GO:0033539">
    <property type="term" value="P:fatty acid beta-oxidation using acyl-CoA dehydrogenase"/>
    <property type="evidence" value="ECO:0007669"/>
    <property type="project" value="TreeGrafter"/>
</dbReference>
<evidence type="ECO:0000256" key="3">
    <source>
        <dbReference type="ARBA" id="ARBA00022448"/>
    </source>
</evidence>
<dbReference type="PANTHER" id="PTHR43153">
    <property type="entry name" value="ELECTRON TRANSFER FLAVOPROTEIN ALPHA"/>
    <property type="match status" value="1"/>
</dbReference>
<comment type="subcellular location">
    <subcellularLocation>
        <location evidence="1 7">Mitochondrion matrix</location>
    </subcellularLocation>
</comment>
<evidence type="ECO:0000256" key="4">
    <source>
        <dbReference type="ARBA" id="ARBA00022630"/>
    </source>
</evidence>
<dbReference type="GO" id="GO:0005759">
    <property type="term" value="C:mitochondrial matrix"/>
    <property type="evidence" value="ECO:0007669"/>
    <property type="project" value="UniProtKB-SubCell"/>
</dbReference>
<evidence type="ECO:0000259" key="9">
    <source>
        <dbReference type="SMART" id="SM00893"/>
    </source>
</evidence>
<dbReference type="EMBL" id="VTPC01046622">
    <property type="protein sequence ID" value="KAF2890781.1"/>
    <property type="molecule type" value="Genomic_DNA"/>
</dbReference>
<evidence type="ECO:0000256" key="5">
    <source>
        <dbReference type="ARBA" id="ARBA00022827"/>
    </source>
</evidence>
<evidence type="ECO:0000256" key="2">
    <source>
        <dbReference type="ARBA" id="ARBA00005817"/>
    </source>
</evidence>
<dbReference type="InterPro" id="IPR014731">
    <property type="entry name" value="ETF_asu_C"/>
</dbReference>
<reference evidence="10" key="1">
    <citation type="submission" date="2019-08" db="EMBL/GenBank/DDBJ databases">
        <title>The genome of the North American firefly Photinus pyralis.</title>
        <authorList>
            <consortium name="Photinus pyralis genome working group"/>
            <person name="Fallon T.R."/>
            <person name="Sander Lower S.E."/>
            <person name="Weng J.-K."/>
        </authorList>
    </citation>
    <scope>NUCLEOTIDE SEQUENCE</scope>
    <source>
        <strain evidence="10">TRF0915ILg1</strain>
        <tissue evidence="10">Whole body</tissue>
    </source>
</reference>
<gene>
    <name evidence="10" type="ORF">ILUMI_15392</name>
</gene>
<dbReference type="Pfam" id="PF01012">
    <property type="entry name" value="ETF"/>
    <property type="match status" value="1"/>
</dbReference>
<comment type="subunit">
    <text evidence="7">Heterodimer of an alpha and a beta subunit.</text>
</comment>
<dbReference type="PIRSF" id="PIRSF000089">
    <property type="entry name" value="Electra_flavoP_a"/>
    <property type="match status" value="1"/>
</dbReference>
<feature type="domain" description="Electron transfer flavoprotein alpha/beta-subunit N-terminal" evidence="9">
    <location>
        <begin position="25"/>
        <end position="196"/>
    </location>
</feature>
<dbReference type="GO" id="GO:0045251">
    <property type="term" value="C:electron transfer flavoprotein complex"/>
    <property type="evidence" value="ECO:0007669"/>
    <property type="project" value="UniProtKB-ARBA"/>
</dbReference>
<dbReference type="PANTHER" id="PTHR43153:SF1">
    <property type="entry name" value="ELECTRON TRANSFER FLAVOPROTEIN SUBUNIT ALPHA, MITOCHONDRIAL"/>
    <property type="match status" value="1"/>
</dbReference>
<name>A0A8K0CSC8_IGNLU</name>
<dbReference type="SMART" id="SM00893">
    <property type="entry name" value="ETF"/>
    <property type="match status" value="1"/>
</dbReference>
<evidence type="ECO:0000256" key="8">
    <source>
        <dbReference type="PIRSR" id="PIRSR000089-1"/>
    </source>
</evidence>
<dbReference type="Pfam" id="PF00766">
    <property type="entry name" value="ETF_alpha"/>
    <property type="match status" value="1"/>
</dbReference>
<keyword evidence="7" id="KW-0496">Mitochondrion</keyword>